<comment type="caution">
    <text evidence="1">The sequence shown here is derived from an EMBL/GenBank/DDBJ whole genome shotgun (WGS) entry which is preliminary data.</text>
</comment>
<protein>
    <submittedName>
        <fullName evidence="1">Uncharacterized protein</fullName>
    </submittedName>
</protein>
<reference evidence="1 2" key="1">
    <citation type="submission" date="2018-06" db="EMBL/GenBank/DDBJ databases">
        <title>Extensive metabolic versatility and redundancy in microbially diverse, dynamic hydrothermal sediments.</title>
        <authorList>
            <person name="Dombrowski N."/>
            <person name="Teske A."/>
            <person name="Baker B.J."/>
        </authorList>
    </citation>
    <scope>NUCLEOTIDE SEQUENCE [LARGE SCALE GENOMIC DNA]</scope>
    <source>
        <strain evidence="1">B51_G17</strain>
    </source>
</reference>
<dbReference type="AlphaFoldDB" id="A0A497JIC4"/>
<dbReference type="Proteomes" id="UP000278031">
    <property type="component" value="Unassembled WGS sequence"/>
</dbReference>
<proteinExistence type="predicted"/>
<accession>A0A497JIC4</accession>
<gene>
    <name evidence="1" type="ORF">DRO04_00085</name>
</gene>
<sequence>METVLQYAAHAVREYSDGVYYSRNRAEEEGVEPTSFLVRKDIVYGLAIDEEAAKEGSEIYRWAKEYFADYTPADTANYEWNLKILLENDLVPYRAVGLAASLYAYYKRRQRERREREECRDAWLAPEGEKVEGEAIVITVCRVATFYGPSTLVKFITSDRHLCTTFSNAAWTLDVKEGHRIRFKGRVKRHTMYNGVKETQLTRVRVETLTE</sequence>
<evidence type="ECO:0000313" key="1">
    <source>
        <dbReference type="EMBL" id="RLG71293.1"/>
    </source>
</evidence>
<evidence type="ECO:0000313" key="2">
    <source>
        <dbReference type="Proteomes" id="UP000278031"/>
    </source>
</evidence>
<organism evidence="1 2">
    <name type="scientific">Candidatus Iainarchaeum sp</name>
    <dbReference type="NCBI Taxonomy" id="3101447"/>
    <lineage>
        <taxon>Archaea</taxon>
        <taxon>Candidatus Iainarchaeota</taxon>
        <taxon>Candidatus Iainarchaeia</taxon>
        <taxon>Candidatus Iainarchaeales</taxon>
        <taxon>Candidatus Iainarchaeaceae</taxon>
        <taxon>Candidatus Iainarchaeum</taxon>
    </lineage>
</organism>
<dbReference type="EMBL" id="QMWP01000001">
    <property type="protein sequence ID" value="RLG71293.1"/>
    <property type="molecule type" value="Genomic_DNA"/>
</dbReference>
<name>A0A497JIC4_9ARCH</name>